<evidence type="ECO:0000313" key="2">
    <source>
        <dbReference type="EMBL" id="MST98903.1"/>
    </source>
</evidence>
<sequence length="276" mass="30982">MVSENVKQFLPSVRPKMRCFPASRLEPAPESVYFISMEIMNRTSSDAERLTAACVLSVVGGFLDIYTYLYRGKVFANAVTGNMVLFGFHLAHRQWGEGTRYLLAILFYAFGIFTAEIVHAKLPKSRRLSWHQSVILLELACLLPVCFIPYGEFDFLVNALISFVCALQVQTFRRVHGLPFASTMCTGNLRSGTDALFRSLFGKVPGELRKALHYYGVIVCFIFGAVSGALLLHRFGHYVFLLAPAGLCAVFFLIATRRGVASWRRSLRGVFRKLRG</sequence>
<keyword evidence="1" id="KW-0812">Transmembrane</keyword>
<evidence type="ECO:0000256" key="1">
    <source>
        <dbReference type="SAM" id="Phobius"/>
    </source>
</evidence>
<dbReference type="PANTHER" id="PTHR37314:SF4">
    <property type="entry name" value="UPF0700 TRANSMEMBRANE PROTEIN YOAK"/>
    <property type="match status" value="1"/>
</dbReference>
<dbReference type="InterPro" id="IPR010699">
    <property type="entry name" value="DUF1275"/>
</dbReference>
<proteinExistence type="predicted"/>
<reference evidence="2 3" key="1">
    <citation type="submission" date="2019-08" db="EMBL/GenBank/DDBJ databases">
        <title>In-depth cultivation of the pig gut microbiome towards novel bacterial diversity and tailored functional studies.</title>
        <authorList>
            <person name="Wylensek D."/>
            <person name="Hitch T.C.A."/>
            <person name="Clavel T."/>
        </authorList>
    </citation>
    <scope>NUCLEOTIDE SEQUENCE [LARGE SCALE GENOMIC DNA]</scope>
    <source>
        <strain evidence="2 3">BBE-744-WT-12</strain>
    </source>
</reference>
<feature type="transmembrane region" description="Helical" evidence="1">
    <location>
        <begin position="130"/>
        <end position="150"/>
    </location>
</feature>
<accession>A0A844G6Y7</accession>
<organism evidence="2 3">
    <name type="scientific">Victivallis lenta</name>
    <dbReference type="NCBI Taxonomy" id="2606640"/>
    <lineage>
        <taxon>Bacteria</taxon>
        <taxon>Pseudomonadati</taxon>
        <taxon>Lentisphaerota</taxon>
        <taxon>Lentisphaeria</taxon>
        <taxon>Victivallales</taxon>
        <taxon>Victivallaceae</taxon>
        <taxon>Victivallis</taxon>
    </lineage>
</organism>
<dbReference type="Proteomes" id="UP000435649">
    <property type="component" value="Unassembled WGS sequence"/>
</dbReference>
<feature type="transmembrane region" description="Helical" evidence="1">
    <location>
        <begin position="98"/>
        <end position="118"/>
    </location>
</feature>
<gene>
    <name evidence="2" type="ORF">FYJ85_17855</name>
</gene>
<keyword evidence="1" id="KW-1133">Transmembrane helix</keyword>
<feature type="transmembrane region" description="Helical" evidence="1">
    <location>
        <begin position="212"/>
        <end position="232"/>
    </location>
</feature>
<name>A0A844G6Y7_9BACT</name>
<dbReference type="AlphaFoldDB" id="A0A844G6Y7"/>
<evidence type="ECO:0000313" key="3">
    <source>
        <dbReference type="Proteomes" id="UP000435649"/>
    </source>
</evidence>
<feature type="transmembrane region" description="Helical" evidence="1">
    <location>
        <begin position="74"/>
        <end position="92"/>
    </location>
</feature>
<feature type="transmembrane region" description="Helical" evidence="1">
    <location>
        <begin position="238"/>
        <end position="256"/>
    </location>
</feature>
<protein>
    <submittedName>
        <fullName evidence="2">DUF1275 domain-containing protein</fullName>
    </submittedName>
</protein>
<dbReference type="Pfam" id="PF06912">
    <property type="entry name" value="DUF1275"/>
    <property type="match status" value="1"/>
</dbReference>
<keyword evidence="3" id="KW-1185">Reference proteome</keyword>
<dbReference type="EMBL" id="VUNS01000025">
    <property type="protein sequence ID" value="MST98903.1"/>
    <property type="molecule type" value="Genomic_DNA"/>
</dbReference>
<keyword evidence="1" id="KW-0472">Membrane</keyword>
<feature type="transmembrane region" description="Helical" evidence="1">
    <location>
        <begin position="50"/>
        <end position="69"/>
    </location>
</feature>
<dbReference type="PANTHER" id="PTHR37314">
    <property type="entry name" value="SLR0142 PROTEIN"/>
    <property type="match status" value="1"/>
</dbReference>
<comment type="caution">
    <text evidence="2">The sequence shown here is derived from an EMBL/GenBank/DDBJ whole genome shotgun (WGS) entry which is preliminary data.</text>
</comment>